<dbReference type="InterPro" id="IPR000092">
    <property type="entry name" value="Polyprenyl_synt"/>
</dbReference>
<dbReference type="EMBL" id="JAUSQU010000001">
    <property type="protein sequence ID" value="MDP9849758.1"/>
    <property type="molecule type" value="Genomic_DNA"/>
</dbReference>
<dbReference type="GO" id="GO:0004161">
    <property type="term" value="F:dimethylallyltranstransferase activity"/>
    <property type="evidence" value="ECO:0007669"/>
    <property type="project" value="UniProtKB-EC"/>
</dbReference>
<dbReference type="Gene3D" id="1.10.600.10">
    <property type="entry name" value="Farnesyl Diphosphate Synthase"/>
    <property type="match status" value="1"/>
</dbReference>
<dbReference type="PROSITE" id="PS00723">
    <property type="entry name" value="POLYPRENYL_SYNTHASE_1"/>
    <property type="match status" value="1"/>
</dbReference>
<evidence type="ECO:0000256" key="2">
    <source>
        <dbReference type="ARBA" id="ARBA00022842"/>
    </source>
</evidence>
<dbReference type="PANTHER" id="PTHR12001:SF71">
    <property type="entry name" value="(2E,6E)-FARNESYL DIPHOSPHATE SYNTHASE"/>
    <property type="match status" value="1"/>
</dbReference>
<comment type="caution">
    <text evidence="4">The sequence shown here is derived from an EMBL/GenBank/DDBJ whole genome shotgun (WGS) entry which is preliminary data.</text>
</comment>
<dbReference type="GO" id="GO:0004311">
    <property type="term" value="F:geranylgeranyl diphosphate synthase activity"/>
    <property type="evidence" value="ECO:0007669"/>
    <property type="project" value="UniProtKB-EC"/>
</dbReference>
<evidence type="ECO:0000256" key="1">
    <source>
        <dbReference type="ARBA" id="ARBA00022723"/>
    </source>
</evidence>
<reference evidence="4 5" key="1">
    <citation type="submission" date="2023-07" db="EMBL/GenBank/DDBJ databases">
        <title>Sequencing the genomes of 1000 actinobacteria strains.</title>
        <authorList>
            <person name="Klenk H.-P."/>
        </authorList>
    </citation>
    <scope>NUCLEOTIDE SEQUENCE [LARGE SCALE GENOMIC DNA]</scope>
    <source>
        <strain evidence="4 5">DSM 46740</strain>
    </source>
</reference>
<comment type="similarity">
    <text evidence="3">Belongs to the FPP/GGPP synthase family.</text>
</comment>
<dbReference type="Proteomes" id="UP001225356">
    <property type="component" value="Unassembled WGS sequence"/>
</dbReference>
<evidence type="ECO:0000313" key="5">
    <source>
        <dbReference type="Proteomes" id="UP001225356"/>
    </source>
</evidence>
<keyword evidence="1" id="KW-0479">Metal-binding</keyword>
<dbReference type="Pfam" id="PF00348">
    <property type="entry name" value="polyprenyl_synt"/>
    <property type="match status" value="1"/>
</dbReference>
<accession>A0ABT9QSM7</accession>
<dbReference type="CDD" id="cd00685">
    <property type="entry name" value="Trans_IPPS_HT"/>
    <property type="match status" value="1"/>
</dbReference>
<keyword evidence="3 4" id="KW-0808">Transferase</keyword>
<dbReference type="GO" id="GO:0004337">
    <property type="term" value="F:(2E,6E)-farnesyl diphosphate synthase activity"/>
    <property type="evidence" value="ECO:0007669"/>
    <property type="project" value="UniProtKB-EC"/>
</dbReference>
<dbReference type="EC" id="2.5.1.10" evidence="4"/>
<sequence length="337" mass="35084">MIAVTPPSVMAARGLVEPVLRDAVARLDPLTARVAGYHLGWSDPAGGPVSSGGKALRPALTILSARAAGGSPERYLPAAAAVELVHAFSLLHDDIMDADRMRRHRPAAWTVFGCSAAILAGDVLLSLAGELLLDGDTPGHVRAARTLAVATRELVAGQALDLEFEQRSDVSLDECRQMATRKTGSLLACACSIGATAVDGPAPLIAALAAFGAEAGLAFQLTDDLLGIWGSPAMTGKPVLSDLRSRKKSLPVVAALTGGTAAGDRLALLMDGSEPLSEADLWEAARLVEEAGGRSWAETEAKHRLDAAERHLDAADMPPDVRAEFLDIAHFLASRGC</sequence>
<proteinExistence type="inferred from homology"/>
<protein>
    <submittedName>
        <fullName evidence="4">Geranylgeranyl diphosphate synthase type I</fullName>
        <ecNumber evidence="4">2.5.1.1</ecNumber>
        <ecNumber evidence="4">2.5.1.10</ecNumber>
        <ecNumber evidence="4">2.5.1.29</ecNumber>
    </submittedName>
</protein>
<dbReference type="SFLD" id="SFLDG01017">
    <property type="entry name" value="Polyprenyl_Transferase_Like"/>
    <property type="match status" value="1"/>
</dbReference>
<dbReference type="PANTHER" id="PTHR12001">
    <property type="entry name" value="GERANYLGERANYL PYROPHOSPHATE SYNTHASE"/>
    <property type="match status" value="1"/>
</dbReference>
<evidence type="ECO:0000313" key="4">
    <source>
        <dbReference type="EMBL" id="MDP9849758.1"/>
    </source>
</evidence>
<dbReference type="SFLD" id="SFLDS00005">
    <property type="entry name" value="Isoprenoid_Synthase_Type_I"/>
    <property type="match status" value="1"/>
</dbReference>
<dbReference type="SUPFAM" id="SSF48576">
    <property type="entry name" value="Terpenoid synthases"/>
    <property type="match status" value="1"/>
</dbReference>
<dbReference type="RefSeq" id="WP_307567773.1">
    <property type="nucleotide sequence ID" value="NZ_JAUSQU010000001.1"/>
</dbReference>
<organism evidence="4 5">
    <name type="scientific">Streptosporangium lutulentum</name>
    <dbReference type="NCBI Taxonomy" id="1461250"/>
    <lineage>
        <taxon>Bacteria</taxon>
        <taxon>Bacillati</taxon>
        <taxon>Actinomycetota</taxon>
        <taxon>Actinomycetes</taxon>
        <taxon>Streptosporangiales</taxon>
        <taxon>Streptosporangiaceae</taxon>
        <taxon>Streptosporangium</taxon>
    </lineage>
</organism>
<evidence type="ECO:0000256" key="3">
    <source>
        <dbReference type="RuleBase" id="RU004466"/>
    </source>
</evidence>
<dbReference type="InterPro" id="IPR033749">
    <property type="entry name" value="Polyprenyl_synt_CS"/>
</dbReference>
<dbReference type="EC" id="2.5.1.1" evidence="4"/>
<keyword evidence="5" id="KW-1185">Reference proteome</keyword>
<gene>
    <name evidence="4" type="ORF">J2853_008969</name>
</gene>
<keyword evidence="2" id="KW-0460">Magnesium</keyword>
<dbReference type="EC" id="2.5.1.29" evidence="4"/>
<dbReference type="InterPro" id="IPR008949">
    <property type="entry name" value="Isoprenoid_synthase_dom_sf"/>
</dbReference>
<name>A0ABT9QSM7_9ACTN</name>